<proteinExistence type="predicted"/>
<name>A0A6A4F224_9STRA</name>
<evidence type="ECO:0000313" key="1">
    <source>
        <dbReference type="EMBL" id="KAE9334503.1"/>
    </source>
</evidence>
<dbReference type="AlphaFoldDB" id="A0A6A4F224"/>
<protein>
    <submittedName>
        <fullName evidence="1">Uncharacterized protein</fullName>
    </submittedName>
</protein>
<accession>A0A6A4F224</accession>
<dbReference type="EMBL" id="QXFT01000853">
    <property type="protein sequence ID" value="KAE9334503.1"/>
    <property type="molecule type" value="Genomic_DNA"/>
</dbReference>
<dbReference type="Proteomes" id="UP000434957">
    <property type="component" value="Unassembled WGS sequence"/>
</dbReference>
<sequence>MRIFMVTACDLALYEVSKQTCREVPFCRQHLRTNPVWLSDYNSDGGGYMTADCDFGLYEVSALSHNIEILVMLAVADTGSS</sequence>
<reference evidence="1 2" key="1">
    <citation type="submission" date="2018-08" db="EMBL/GenBank/DDBJ databases">
        <title>Genomic investigation of the strawberry pathogen Phytophthora fragariae indicates pathogenicity is determined by transcriptional variation in three key races.</title>
        <authorList>
            <person name="Adams T.M."/>
            <person name="Armitage A.D."/>
            <person name="Sobczyk M.K."/>
            <person name="Bates H.J."/>
            <person name="Dunwell J.M."/>
            <person name="Nellist C.F."/>
            <person name="Harrison R.J."/>
        </authorList>
    </citation>
    <scope>NUCLEOTIDE SEQUENCE [LARGE SCALE GENOMIC DNA]</scope>
    <source>
        <strain evidence="1 2">SCRP333</strain>
    </source>
</reference>
<organism evidence="1 2">
    <name type="scientific">Phytophthora rubi</name>
    <dbReference type="NCBI Taxonomy" id="129364"/>
    <lineage>
        <taxon>Eukaryota</taxon>
        <taxon>Sar</taxon>
        <taxon>Stramenopiles</taxon>
        <taxon>Oomycota</taxon>
        <taxon>Peronosporomycetes</taxon>
        <taxon>Peronosporales</taxon>
        <taxon>Peronosporaceae</taxon>
        <taxon>Phytophthora</taxon>
    </lineage>
</organism>
<evidence type="ECO:0000313" key="2">
    <source>
        <dbReference type="Proteomes" id="UP000434957"/>
    </source>
</evidence>
<comment type="caution">
    <text evidence="1">The sequence shown here is derived from an EMBL/GenBank/DDBJ whole genome shotgun (WGS) entry which is preliminary data.</text>
</comment>
<gene>
    <name evidence="1" type="ORF">PR003_g13492</name>
</gene>
<keyword evidence="2" id="KW-1185">Reference proteome</keyword>